<dbReference type="NCBIfam" id="NF012099">
    <property type="entry name" value="SubclassA2"/>
    <property type="match status" value="1"/>
</dbReference>
<dbReference type="InterPro" id="IPR045155">
    <property type="entry name" value="Beta-lactam_cat"/>
</dbReference>
<dbReference type="InterPro" id="IPR023650">
    <property type="entry name" value="Beta-lactam_class-A_AS"/>
</dbReference>
<evidence type="ECO:0000256" key="4">
    <source>
        <dbReference type="ARBA" id="ARBA00022801"/>
    </source>
</evidence>
<gene>
    <name evidence="9" type="primary">bla</name>
    <name evidence="9" type="ORF">ACFOHL_00600</name>
</gene>
<feature type="chain" id="PRO_5046437781" description="Beta-lactamase" evidence="7">
    <location>
        <begin position="22"/>
        <end position="300"/>
    </location>
</feature>
<organism evidence="9 10">
    <name type="scientific">Agaribacter flavus</name>
    <dbReference type="NCBI Taxonomy" id="1902781"/>
    <lineage>
        <taxon>Bacteria</taxon>
        <taxon>Pseudomonadati</taxon>
        <taxon>Pseudomonadota</taxon>
        <taxon>Gammaproteobacteria</taxon>
        <taxon>Alteromonadales</taxon>
        <taxon>Alteromonadaceae</taxon>
        <taxon>Agaribacter</taxon>
    </lineage>
</organism>
<feature type="domain" description="Beta-lactamase class A catalytic" evidence="8">
    <location>
        <begin position="52"/>
        <end position="272"/>
    </location>
</feature>
<keyword evidence="5 6" id="KW-0046">Antibiotic resistance</keyword>
<dbReference type="SUPFAM" id="SSF56601">
    <property type="entry name" value="beta-lactamase/transpeptidase-like"/>
    <property type="match status" value="1"/>
</dbReference>
<comment type="similarity">
    <text evidence="2 6">Belongs to the class-A beta-lactamase family.</text>
</comment>
<sequence length="300" mass="33468">MIKKTALSVVMLLSISLQAVAKDVTNLKQNIEDLLATKNATVGVEIVGPHRKDVVSINSHARFPMQSVFKFHIALVVLSEVDKGKLSLEQNITLDKSQLLPGLWSPIREKYPEGVTLPLAEIVEYTVALSDNAGCDALLRLLGGPLVVENYFAGLGFKDFEVKINEETMQSDWDSQFLNWTSPAESNRILIRFFENKNNELSPQSHNFIWGVMKGTKTGKNRLRGYLPEKTVVAHKTGWSGRNKKTGVTAAVNNVGIVFLPNGEHFFISVFVTDSREDFNTNERIIADIARAAWDYFTAD</sequence>
<dbReference type="RefSeq" id="WP_376918257.1">
    <property type="nucleotide sequence ID" value="NZ_JBHRSW010000004.1"/>
</dbReference>
<keyword evidence="4 6" id="KW-0378">Hydrolase</keyword>
<evidence type="ECO:0000256" key="6">
    <source>
        <dbReference type="RuleBase" id="RU361140"/>
    </source>
</evidence>
<dbReference type="PRINTS" id="PR00118">
    <property type="entry name" value="BLACTAMASEA"/>
</dbReference>
<dbReference type="InterPro" id="IPR000871">
    <property type="entry name" value="Beta-lactam_class-A"/>
</dbReference>
<comment type="caution">
    <text evidence="9">The sequence shown here is derived from an EMBL/GenBank/DDBJ whole genome shotgun (WGS) entry which is preliminary data.</text>
</comment>
<dbReference type="GO" id="GO:0008800">
    <property type="term" value="F:beta-lactamase activity"/>
    <property type="evidence" value="ECO:0007669"/>
    <property type="project" value="UniProtKB-EC"/>
</dbReference>
<name>A0ABV7FL63_9ALTE</name>
<comment type="catalytic activity">
    <reaction evidence="1 6">
        <text>a beta-lactam + H2O = a substituted beta-amino acid</text>
        <dbReference type="Rhea" id="RHEA:20401"/>
        <dbReference type="ChEBI" id="CHEBI:15377"/>
        <dbReference type="ChEBI" id="CHEBI:35627"/>
        <dbReference type="ChEBI" id="CHEBI:140347"/>
        <dbReference type="EC" id="3.5.2.6"/>
    </reaction>
</comment>
<accession>A0ABV7FL63</accession>
<evidence type="ECO:0000259" key="8">
    <source>
        <dbReference type="Pfam" id="PF13354"/>
    </source>
</evidence>
<evidence type="ECO:0000256" key="3">
    <source>
        <dbReference type="ARBA" id="ARBA00012865"/>
    </source>
</evidence>
<evidence type="ECO:0000313" key="10">
    <source>
        <dbReference type="Proteomes" id="UP001595478"/>
    </source>
</evidence>
<dbReference type="Gene3D" id="3.40.710.10">
    <property type="entry name" value="DD-peptidase/beta-lactamase superfamily"/>
    <property type="match status" value="1"/>
</dbReference>
<keyword evidence="10" id="KW-1185">Reference proteome</keyword>
<reference evidence="10" key="1">
    <citation type="journal article" date="2019" name="Int. J. Syst. Evol. Microbiol.">
        <title>The Global Catalogue of Microorganisms (GCM) 10K type strain sequencing project: providing services to taxonomists for standard genome sequencing and annotation.</title>
        <authorList>
            <consortium name="The Broad Institute Genomics Platform"/>
            <consortium name="The Broad Institute Genome Sequencing Center for Infectious Disease"/>
            <person name="Wu L."/>
            <person name="Ma J."/>
        </authorList>
    </citation>
    <scope>NUCLEOTIDE SEQUENCE [LARGE SCALE GENOMIC DNA]</scope>
    <source>
        <strain evidence="10">KCTC 52473</strain>
    </source>
</reference>
<dbReference type="Pfam" id="PF13354">
    <property type="entry name" value="Beta-lactamase2"/>
    <property type="match status" value="1"/>
</dbReference>
<dbReference type="InterPro" id="IPR012338">
    <property type="entry name" value="Beta-lactam/transpept-like"/>
</dbReference>
<dbReference type="PROSITE" id="PS00146">
    <property type="entry name" value="BETA_LACTAMASE_A"/>
    <property type="match status" value="1"/>
</dbReference>
<dbReference type="Proteomes" id="UP001595478">
    <property type="component" value="Unassembled WGS sequence"/>
</dbReference>
<dbReference type="EC" id="3.5.2.6" evidence="3 6"/>
<protein>
    <recommendedName>
        <fullName evidence="3 6">Beta-lactamase</fullName>
        <ecNumber evidence="3 6">3.5.2.6</ecNumber>
    </recommendedName>
</protein>
<evidence type="ECO:0000256" key="2">
    <source>
        <dbReference type="ARBA" id="ARBA00009009"/>
    </source>
</evidence>
<dbReference type="NCBIfam" id="NF033103">
    <property type="entry name" value="bla_class_A"/>
    <property type="match status" value="1"/>
</dbReference>
<evidence type="ECO:0000256" key="5">
    <source>
        <dbReference type="ARBA" id="ARBA00023251"/>
    </source>
</evidence>
<dbReference type="PANTHER" id="PTHR35333">
    <property type="entry name" value="BETA-LACTAMASE"/>
    <property type="match status" value="1"/>
</dbReference>
<dbReference type="EMBL" id="JBHRSW010000004">
    <property type="protein sequence ID" value="MFC3120114.1"/>
    <property type="molecule type" value="Genomic_DNA"/>
</dbReference>
<proteinExistence type="inferred from homology"/>
<evidence type="ECO:0000256" key="7">
    <source>
        <dbReference type="SAM" id="SignalP"/>
    </source>
</evidence>
<evidence type="ECO:0000256" key="1">
    <source>
        <dbReference type="ARBA" id="ARBA00001526"/>
    </source>
</evidence>
<feature type="signal peptide" evidence="7">
    <location>
        <begin position="1"/>
        <end position="21"/>
    </location>
</feature>
<keyword evidence="7" id="KW-0732">Signal</keyword>
<evidence type="ECO:0000313" key="9">
    <source>
        <dbReference type="EMBL" id="MFC3120114.1"/>
    </source>
</evidence>
<dbReference type="PANTHER" id="PTHR35333:SF3">
    <property type="entry name" value="BETA-LACTAMASE-TYPE TRANSPEPTIDASE FOLD CONTAINING PROTEIN"/>
    <property type="match status" value="1"/>
</dbReference>